<dbReference type="OrthoDB" id="137613at2"/>
<organism evidence="8 9">
    <name type="scientific">Geodermatophilus siccatus</name>
    <dbReference type="NCBI Taxonomy" id="1137991"/>
    <lineage>
        <taxon>Bacteria</taxon>
        <taxon>Bacillati</taxon>
        <taxon>Actinomycetota</taxon>
        <taxon>Actinomycetes</taxon>
        <taxon>Geodermatophilales</taxon>
        <taxon>Geodermatophilaceae</taxon>
        <taxon>Geodermatophilus</taxon>
    </lineage>
</organism>
<feature type="transmembrane region" description="Helical" evidence="6">
    <location>
        <begin position="427"/>
        <end position="446"/>
    </location>
</feature>
<keyword evidence="3 6" id="KW-1133">Transmembrane helix</keyword>
<feature type="region of interest" description="Disordered" evidence="5">
    <location>
        <begin position="1"/>
        <end position="30"/>
    </location>
</feature>
<evidence type="ECO:0000256" key="2">
    <source>
        <dbReference type="ARBA" id="ARBA00022692"/>
    </source>
</evidence>
<dbReference type="AlphaFoldDB" id="A0A1G9SX31"/>
<protein>
    <submittedName>
        <fullName evidence="8">Amino acid/polyamine/organocation transporter, APC superfamily (TC 2.A.3)</fullName>
    </submittedName>
</protein>
<proteinExistence type="predicted"/>
<dbReference type="InterPro" id="IPR004841">
    <property type="entry name" value="AA-permease/SLC12A_dom"/>
</dbReference>
<keyword evidence="2 6" id="KW-0812">Transmembrane</keyword>
<evidence type="ECO:0000313" key="9">
    <source>
        <dbReference type="Proteomes" id="UP000198680"/>
    </source>
</evidence>
<dbReference type="EMBL" id="FNHE01000005">
    <property type="protein sequence ID" value="SDM39944.1"/>
    <property type="molecule type" value="Genomic_DNA"/>
</dbReference>
<evidence type="ECO:0000259" key="7">
    <source>
        <dbReference type="Pfam" id="PF00324"/>
    </source>
</evidence>
<dbReference type="GO" id="GO:0055085">
    <property type="term" value="P:transmembrane transport"/>
    <property type="evidence" value="ECO:0007669"/>
    <property type="project" value="InterPro"/>
</dbReference>
<dbReference type="PIRSF" id="PIRSF006060">
    <property type="entry name" value="AA_transporter"/>
    <property type="match status" value="1"/>
</dbReference>
<evidence type="ECO:0000256" key="1">
    <source>
        <dbReference type="ARBA" id="ARBA00004141"/>
    </source>
</evidence>
<feature type="transmembrane region" description="Helical" evidence="6">
    <location>
        <begin position="257"/>
        <end position="277"/>
    </location>
</feature>
<feature type="transmembrane region" description="Helical" evidence="6">
    <location>
        <begin position="72"/>
        <end position="92"/>
    </location>
</feature>
<feature type="transmembrane region" description="Helical" evidence="6">
    <location>
        <begin position="39"/>
        <end position="60"/>
    </location>
</feature>
<dbReference type="GO" id="GO:0016020">
    <property type="term" value="C:membrane"/>
    <property type="evidence" value="ECO:0007669"/>
    <property type="project" value="UniProtKB-SubCell"/>
</dbReference>
<feature type="transmembrane region" description="Helical" evidence="6">
    <location>
        <begin position="152"/>
        <end position="170"/>
    </location>
</feature>
<feature type="domain" description="Amino acid permease/ SLC12A" evidence="7">
    <location>
        <begin position="40"/>
        <end position="446"/>
    </location>
</feature>
<comment type="subcellular location">
    <subcellularLocation>
        <location evidence="1">Membrane</location>
        <topology evidence="1">Multi-pass membrane protein</topology>
    </subcellularLocation>
</comment>
<reference evidence="9" key="1">
    <citation type="submission" date="2016-10" db="EMBL/GenBank/DDBJ databases">
        <authorList>
            <person name="Varghese N."/>
            <person name="Submissions S."/>
        </authorList>
    </citation>
    <scope>NUCLEOTIDE SEQUENCE [LARGE SCALE GENOMIC DNA]</scope>
    <source>
        <strain evidence="9">DSM 45419</strain>
    </source>
</reference>
<feature type="transmembrane region" description="Helical" evidence="6">
    <location>
        <begin position="218"/>
        <end position="237"/>
    </location>
</feature>
<dbReference type="STRING" id="1137991.SAMN05660642_02405"/>
<evidence type="ECO:0000256" key="3">
    <source>
        <dbReference type="ARBA" id="ARBA00022989"/>
    </source>
</evidence>
<dbReference type="InterPro" id="IPR050367">
    <property type="entry name" value="APC_superfamily"/>
</dbReference>
<evidence type="ECO:0000256" key="4">
    <source>
        <dbReference type="ARBA" id="ARBA00023136"/>
    </source>
</evidence>
<dbReference type="Gene3D" id="1.20.1740.10">
    <property type="entry name" value="Amino acid/polyamine transporter I"/>
    <property type="match status" value="1"/>
</dbReference>
<accession>A0A1G9SX31</accession>
<dbReference type="Pfam" id="PF00324">
    <property type="entry name" value="AA_permease"/>
    <property type="match status" value="1"/>
</dbReference>
<keyword evidence="9" id="KW-1185">Reference proteome</keyword>
<feature type="transmembrane region" description="Helical" evidence="6">
    <location>
        <begin position="312"/>
        <end position="332"/>
    </location>
</feature>
<evidence type="ECO:0000256" key="5">
    <source>
        <dbReference type="SAM" id="MobiDB-lite"/>
    </source>
</evidence>
<keyword evidence="4 6" id="KW-0472">Membrane</keyword>
<feature type="transmembrane region" description="Helical" evidence="6">
    <location>
        <begin position="179"/>
        <end position="198"/>
    </location>
</feature>
<dbReference type="PANTHER" id="PTHR42770">
    <property type="entry name" value="AMINO ACID TRANSPORTER-RELATED"/>
    <property type="match status" value="1"/>
</dbReference>
<feature type="transmembrane region" description="Helical" evidence="6">
    <location>
        <begin position="361"/>
        <end position="382"/>
    </location>
</feature>
<dbReference type="Proteomes" id="UP000198680">
    <property type="component" value="Unassembled WGS sequence"/>
</dbReference>
<feature type="compositionally biased region" description="Pro residues" evidence="5">
    <location>
        <begin position="1"/>
        <end position="11"/>
    </location>
</feature>
<dbReference type="PANTHER" id="PTHR42770:SF16">
    <property type="entry name" value="AMINO ACID PERMEASE"/>
    <property type="match status" value="1"/>
</dbReference>
<sequence>MATVSDPPPSAPTRASAPGDTSPGDTRPHRLAGRLGPGAIVFMVVAAAAPLTVIAGSVPIGIAAGNGAGYPAMYVVAGVVLLFFAVGFTAMTRHVPNAGAFYSYVGAGLGRGPGLGAALVALISYVTVQGAVYGYIGFLIGDLVAGYGGPSLPWWLWTALVLAIAGVLGYRHIELSSKVLGVLLVAEVGIVLVLDAFVVARGGGPEGLSTAFLRPDDVLAGAPGLGLMFAIAGFIGFEATAIFRDEARDPDRTVPRATYLALAIIAVFYTVSSWAIVSAWGDTAVVGQSAADPGGIVIATAQQYVGTAAADVMNVLFATSLFAAVLSFHNVLARYFFSLGNTGVLPGACGRSHTRHASPHVASLVTTVVGAVLMAVCAAAGLDPVLEVFTWLAGIASVGIVLLMLLACLAVVVFFRRTGLDRRPWHSLVAPSLGLIGLALVLVLLVDNLPLLMGGSTALGVGAGVLLAAALAGGWVLALLRPQAARSLTAAGPADAAPQI</sequence>
<dbReference type="RefSeq" id="WP_091218216.1">
    <property type="nucleotide sequence ID" value="NZ_FNHE01000005.1"/>
</dbReference>
<gene>
    <name evidence="8" type="ORF">SAMN05660642_02405</name>
</gene>
<feature type="transmembrane region" description="Helical" evidence="6">
    <location>
        <begin position="458"/>
        <end position="480"/>
    </location>
</feature>
<evidence type="ECO:0000256" key="6">
    <source>
        <dbReference type="SAM" id="Phobius"/>
    </source>
</evidence>
<evidence type="ECO:0000313" key="8">
    <source>
        <dbReference type="EMBL" id="SDM39944.1"/>
    </source>
</evidence>
<name>A0A1G9SX31_9ACTN</name>
<feature type="transmembrane region" description="Helical" evidence="6">
    <location>
        <begin position="388"/>
        <end position="415"/>
    </location>
</feature>